<dbReference type="PANTHER" id="PTHR14527">
    <property type="entry name" value="PROTEIN MIS12 HOMOLOG"/>
    <property type="match status" value="1"/>
</dbReference>
<dbReference type="EMBL" id="MU001670">
    <property type="protein sequence ID" value="KAF2462060.1"/>
    <property type="molecule type" value="Genomic_DNA"/>
</dbReference>
<evidence type="ECO:0000256" key="7">
    <source>
        <dbReference type="ARBA" id="ARBA00023054"/>
    </source>
</evidence>
<keyword evidence="7" id="KW-0175">Coiled coil</keyword>
<gene>
    <name evidence="10" type="ORF">BDY21DRAFT_278056</name>
</gene>
<keyword evidence="6" id="KW-0995">Kinetochore</keyword>
<dbReference type="GO" id="GO:0005634">
    <property type="term" value="C:nucleus"/>
    <property type="evidence" value="ECO:0007669"/>
    <property type="project" value="InterPro"/>
</dbReference>
<evidence type="ECO:0000256" key="8">
    <source>
        <dbReference type="ARBA" id="ARBA00023306"/>
    </source>
</evidence>
<accession>A0A6A6PE07</accession>
<organism evidence="10 11">
    <name type="scientific">Lineolata rhizophorae</name>
    <dbReference type="NCBI Taxonomy" id="578093"/>
    <lineage>
        <taxon>Eukaryota</taxon>
        <taxon>Fungi</taxon>
        <taxon>Dikarya</taxon>
        <taxon>Ascomycota</taxon>
        <taxon>Pezizomycotina</taxon>
        <taxon>Dothideomycetes</taxon>
        <taxon>Dothideomycetes incertae sedis</taxon>
        <taxon>Lineolatales</taxon>
        <taxon>Lineolataceae</taxon>
        <taxon>Lineolata</taxon>
    </lineage>
</organism>
<dbReference type="InterPro" id="IPR008685">
    <property type="entry name" value="Centromere_Mis12"/>
</dbReference>
<dbReference type="GO" id="GO:0051382">
    <property type="term" value="P:kinetochore assembly"/>
    <property type="evidence" value="ECO:0007669"/>
    <property type="project" value="TreeGrafter"/>
</dbReference>
<protein>
    <submittedName>
        <fullName evidence="10">Putative MIND kinetochore complex component Mtw1</fullName>
    </submittedName>
</protein>
<evidence type="ECO:0000256" key="6">
    <source>
        <dbReference type="ARBA" id="ARBA00022838"/>
    </source>
</evidence>
<keyword evidence="8" id="KW-0131">Cell cycle</keyword>
<dbReference type="Proteomes" id="UP000799766">
    <property type="component" value="Unassembled WGS sequence"/>
</dbReference>
<dbReference type="GO" id="GO:0000070">
    <property type="term" value="P:mitotic sister chromatid segregation"/>
    <property type="evidence" value="ECO:0007669"/>
    <property type="project" value="TreeGrafter"/>
</dbReference>
<keyword evidence="11" id="KW-1185">Reference proteome</keyword>
<evidence type="ECO:0000256" key="1">
    <source>
        <dbReference type="ARBA" id="ARBA00004629"/>
    </source>
</evidence>
<dbReference type="GO" id="GO:0051301">
    <property type="term" value="P:cell division"/>
    <property type="evidence" value="ECO:0007669"/>
    <property type="project" value="UniProtKB-KW"/>
</dbReference>
<evidence type="ECO:0000256" key="2">
    <source>
        <dbReference type="ARBA" id="ARBA00008643"/>
    </source>
</evidence>
<dbReference type="AlphaFoldDB" id="A0A6A6PE07"/>
<keyword evidence="9" id="KW-0137">Centromere</keyword>
<proteinExistence type="inferred from homology"/>
<evidence type="ECO:0000256" key="3">
    <source>
        <dbReference type="ARBA" id="ARBA00022454"/>
    </source>
</evidence>
<reference evidence="10" key="1">
    <citation type="journal article" date="2020" name="Stud. Mycol.">
        <title>101 Dothideomycetes genomes: a test case for predicting lifestyles and emergence of pathogens.</title>
        <authorList>
            <person name="Haridas S."/>
            <person name="Albert R."/>
            <person name="Binder M."/>
            <person name="Bloem J."/>
            <person name="Labutti K."/>
            <person name="Salamov A."/>
            <person name="Andreopoulos B."/>
            <person name="Baker S."/>
            <person name="Barry K."/>
            <person name="Bills G."/>
            <person name="Bluhm B."/>
            <person name="Cannon C."/>
            <person name="Castanera R."/>
            <person name="Culley D."/>
            <person name="Daum C."/>
            <person name="Ezra D."/>
            <person name="Gonzalez J."/>
            <person name="Henrissat B."/>
            <person name="Kuo A."/>
            <person name="Liang C."/>
            <person name="Lipzen A."/>
            <person name="Lutzoni F."/>
            <person name="Magnuson J."/>
            <person name="Mondo S."/>
            <person name="Nolan M."/>
            <person name="Ohm R."/>
            <person name="Pangilinan J."/>
            <person name="Park H.-J."/>
            <person name="Ramirez L."/>
            <person name="Alfaro M."/>
            <person name="Sun H."/>
            <person name="Tritt A."/>
            <person name="Yoshinaga Y."/>
            <person name="Zwiers L.-H."/>
            <person name="Turgeon B."/>
            <person name="Goodwin S."/>
            <person name="Spatafora J."/>
            <person name="Crous P."/>
            <person name="Grigoriev I."/>
        </authorList>
    </citation>
    <scope>NUCLEOTIDE SEQUENCE</scope>
    <source>
        <strain evidence="10">ATCC 16933</strain>
    </source>
</reference>
<keyword evidence="4" id="KW-0132">Cell division</keyword>
<dbReference type="OrthoDB" id="1884855at2759"/>
<evidence type="ECO:0000256" key="9">
    <source>
        <dbReference type="ARBA" id="ARBA00023328"/>
    </source>
</evidence>
<sequence>MSNPKAIETSLLTEHLRYNPISLIDDIINLVNELVGRAVDAAEEGLLDADPVALGFAAKAAAEGRVPEADEEGKPQFPEARTEIENGIHQLETLLESNVDKNFDKLELYLLRNVLTIPEDIVPWVRLPHYENLDLKSATDPNAPTPESLQALRRKLLETQKLHNALLAEKTRNEALLKQLRSLISGPTSTLGHAANGANAQAPGGAEGPTAGAFSFLTETPGAKTLGLAWPTGSDATASANQGPIQTNTAFTISQLPALRSLLAVLRPKLAAMSNRSPGDENETAAERRKYIESQTRRVLARRGVDISGAEGSGALSGRRVVPEEVKALEEIVGQIQHGNEDRMEE</sequence>
<evidence type="ECO:0000313" key="11">
    <source>
        <dbReference type="Proteomes" id="UP000799766"/>
    </source>
</evidence>
<keyword evidence="5" id="KW-0498">Mitosis</keyword>
<keyword evidence="3" id="KW-0158">Chromosome</keyword>
<evidence type="ECO:0000313" key="10">
    <source>
        <dbReference type="EMBL" id="KAF2462060.1"/>
    </source>
</evidence>
<evidence type="ECO:0000256" key="5">
    <source>
        <dbReference type="ARBA" id="ARBA00022776"/>
    </source>
</evidence>
<dbReference type="GO" id="GO:0000444">
    <property type="term" value="C:MIS12/MIND type complex"/>
    <property type="evidence" value="ECO:0007669"/>
    <property type="project" value="TreeGrafter"/>
</dbReference>
<evidence type="ECO:0000256" key="4">
    <source>
        <dbReference type="ARBA" id="ARBA00022618"/>
    </source>
</evidence>
<comment type="subcellular location">
    <subcellularLocation>
        <location evidence="1">Chromosome</location>
        <location evidence="1">Centromere</location>
        <location evidence="1">Kinetochore</location>
    </subcellularLocation>
</comment>
<dbReference type="Pfam" id="PF05859">
    <property type="entry name" value="Mis12"/>
    <property type="match status" value="1"/>
</dbReference>
<comment type="similarity">
    <text evidence="2">Belongs to the mis12 family.</text>
</comment>
<dbReference type="PANTHER" id="PTHR14527:SF2">
    <property type="entry name" value="PROTEIN MIS12 HOMOLOG"/>
    <property type="match status" value="1"/>
</dbReference>
<name>A0A6A6PE07_9PEZI</name>